<dbReference type="EMBL" id="JAYGJQ010000002">
    <property type="protein sequence ID" value="MEA9357211.1"/>
    <property type="molecule type" value="Genomic_DNA"/>
</dbReference>
<proteinExistence type="predicted"/>
<reference evidence="2 3" key="1">
    <citation type="submission" date="2023-11" db="EMBL/GenBank/DDBJ databases">
        <title>A Novel Polar Bacteriovorax (B. antarcticus) Isolated from the Biocrust in Antarctica.</title>
        <authorList>
            <person name="Mun W."/>
            <person name="Choi S.Y."/>
            <person name="Mitchell R.J."/>
        </authorList>
    </citation>
    <scope>NUCLEOTIDE SEQUENCE [LARGE SCALE GENOMIC DNA]</scope>
    <source>
        <strain evidence="2 3">PP10</strain>
    </source>
</reference>
<dbReference type="InterPro" id="IPR011009">
    <property type="entry name" value="Kinase-like_dom_sf"/>
</dbReference>
<dbReference type="PANTHER" id="PTHR39441:SF1">
    <property type="entry name" value="DUF2252 DOMAIN-CONTAINING PROTEIN"/>
    <property type="match status" value="1"/>
</dbReference>
<comment type="caution">
    <text evidence="2">The sequence shown here is derived from an EMBL/GenBank/DDBJ whole genome shotgun (WGS) entry which is preliminary data.</text>
</comment>
<dbReference type="InterPro" id="IPR018721">
    <property type="entry name" value="DUF2252"/>
</dbReference>
<dbReference type="Pfam" id="PF10009">
    <property type="entry name" value="DUF2252"/>
    <property type="match status" value="2"/>
</dbReference>
<dbReference type="Proteomes" id="UP001302274">
    <property type="component" value="Unassembled WGS sequence"/>
</dbReference>
<dbReference type="PANTHER" id="PTHR39441">
    <property type="entry name" value="DUF2252 DOMAIN-CONTAINING PROTEIN"/>
    <property type="match status" value="1"/>
</dbReference>
<keyword evidence="1" id="KW-0732">Signal</keyword>
<evidence type="ECO:0000256" key="1">
    <source>
        <dbReference type="SAM" id="SignalP"/>
    </source>
</evidence>
<evidence type="ECO:0000313" key="2">
    <source>
        <dbReference type="EMBL" id="MEA9357211.1"/>
    </source>
</evidence>
<keyword evidence="3" id="KW-1185">Reference proteome</keyword>
<sequence>MKKAIALTTGLMLLSNVALARTSSLQDINYNFDQTKVNASENSFFFLRSFVDYYFGVIAKNTDSLNIAKKAGSFNGWCVGDAHPENFGILIQDDNSTIFTMNDLDDSGPCPVAYDLLRILVSSRLYMPNISSQDILNSYSDGLKGKNAKIPDAILSMDKDATKAGMQIAAKKLQGNAFKRKSTMEEVGQNLKVQLTSLLQAQYKSENLRVLDMVATSKVGGGSGGLQRYEILITNTQNQLIQLELKELVAPSIVPVATAPIPDQNSRMKKTLQITQGDNSSHYYNVFNIQGKNMLLRPKFSGNMGVTLADSSDKDNKEIINFEAYILGRIHANSVNVKDYTKALDNMDSKNWEDDIGAFTNLFNKKYNELKQ</sequence>
<evidence type="ECO:0000313" key="3">
    <source>
        <dbReference type="Proteomes" id="UP001302274"/>
    </source>
</evidence>
<name>A0ABU5VW72_9BACT</name>
<gene>
    <name evidence="2" type="ORF">SHI21_13385</name>
</gene>
<dbReference type="RefSeq" id="WP_323577120.1">
    <property type="nucleotide sequence ID" value="NZ_JAYGJQ010000002.1"/>
</dbReference>
<accession>A0ABU5VW72</accession>
<organism evidence="2 3">
    <name type="scientific">Bacteriovorax antarcticus</name>
    <dbReference type="NCBI Taxonomy" id="3088717"/>
    <lineage>
        <taxon>Bacteria</taxon>
        <taxon>Pseudomonadati</taxon>
        <taxon>Bdellovibrionota</taxon>
        <taxon>Bacteriovoracia</taxon>
        <taxon>Bacteriovoracales</taxon>
        <taxon>Bacteriovoracaceae</taxon>
        <taxon>Bacteriovorax</taxon>
    </lineage>
</organism>
<feature type="signal peptide" evidence="1">
    <location>
        <begin position="1"/>
        <end position="20"/>
    </location>
</feature>
<feature type="chain" id="PRO_5046354795" evidence="1">
    <location>
        <begin position="21"/>
        <end position="372"/>
    </location>
</feature>
<dbReference type="SUPFAM" id="SSF56112">
    <property type="entry name" value="Protein kinase-like (PK-like)"/>
    <property type="match status" value="1"/>
</dbReference>
<protein>
    <submittedName>
        <fullName evidence="2">DUF2252 family protein</fullName>
    </submittedName>
</protein>